<evidence type="ECO:0000259" key="2">
    <source>
        <dbReference type="Pfam" id="PF06985"/>
    </source>
</evidence>
<keyword evidence="1" id="KW-1133">Transmembrane helix</keyword>
<feature type="domain" description="Heterokaryon incompatibility" evidence="2">
    <location>
        <begin position="476"/>
        <end position="619"/>
    </location>
</feature>
<keyword evidence="1" id="KW-0472">Membrane</keyword>
<dbReference type="PANTHER" id="PTHR33112">
    <property type="entry name" value="DOMAIN PROTEIN, PUTATIVE-RELATED"/>
    <property type="match status" value="1"/>
</dbReference>
<accession>A0A2L2TI81</accession>
<keyword evidence="4" id="KW-1185">Reference proteome</keyword>
<feature type="transmembrane region" description="Helical" evidence="1">
    <location>
        <begin position="177"/>
        <end position="199"/>
    </location>
</feature>
<dbReference type="InterPro" id="IPR010730">
    <property type="entry name" value="HET"/>
</dbReference>
<reference evidence="4" key="1">
    <citation type="submission" date="2014-10" db="EMBL/GenBank/DDBJ databases">
        <authorList>
            <person name="King R."/>
        </authorList>
    </citation>
    <scope>NUCLEOTIDE SEQUENCE [LARGE SCALE GENOMIC DNA]</scope>
    <source>
        <strain evidence="4">A3/5</strain>
    </source>
</reference>
<feature type="transmembrane region" description="Helical" evidence="1">
    <location>
        <begin position="150"/>
        <end position="170"/>
    </location>
</feature>
<protein>
    <recommendedName>
        <fullName evidence="2">Heterokaryon incompatibility domain-containing protein</fullName>
    </recommendedName>
</protein>
<organism evidence="3 4">
    <name type="scientific">Fusarium venenatum</name>
    <dbReference type="NCBI Taxonomy" id="56646"/>
    <lineage>
        <taxon>Eukaryota</taxon>
        <taxon>Fungi</taxon>
        <taxon>Dikarya</taxon>
        <taxon>Ascomycota</taxon>
        <taxon>Pezizomycotina</taxon>
        <taxon>Sordariomycetes</taxon>
        <taxon>Hypocreomycetidae</taxon>
        <taxon>Hypocreales</taxon>
        <taxon>Nectriaceae</taxon>
        <taxon>Fusarium</taxon>
    </lineage>
</organism>
<feature type="transmembrane region" description="Helical" evidence="1">
    <location>
        <begin position="21"/>
        <end position="39"/>
    </location>
</feature>
<feature type="transmembrane region" description="Helical" evidence="1">
    <location>
        <begin position="219"/>
        <end position="237"/>
    </location>
</feature>
<name>A0A2L2TI81_9HYPO</name>
<dbReference type="Pfam" id="PF06985">
    <property type="entry name" value="HET"/>
    <property type="match status" value="1"/>
</dbReference>
<evidence type="ECO:0000313" key="3">
    <source>
        <dbReference type="EMBL" id="CEI70682.1"/>
    </source>
</evidence>
<dbReference type="PANTHER" id="PTHR33112:SF8">
    <property type="entry name" value="HETEROKARYON INCOMPATIBILITY DOMAIN-CONTAINING PROTEIN"/>
    <property type="match status" value="1"/>
</dbReference>
<keyword evidence="1" id="KW-0812">Transmembrane</keyword>
<dbReference type="OrthoDB" id="5362512at2759"/>
<feature type="transmembrane region" description="Helical" evidence="1">
    <location>
        <begin position="244"/>
        <end position="263"/>
    </location>
</feature>
<feature type="transmembrane region" description="Helical" evidence="1">
    <location>
        <begin position="68"/>
        <end position="89"/>
    </location>
</feature>
<evidence type="ECO:0000256" key="1">
    <source>
        <dbReference type="SAM" id="Phobius"/>
    </source>
</evidence>
<dbReference type="STRING" id="56646.A0A2L2TI81"/>
<evidence type="ECO:0000313" key="4">
    <source>
        <dbReference type="Proteomes" id="UP000245910"/>
    </source>
</evidence>
<dbReference type="AlphaFoldDB" id="A0A2L2TI81"/>
<proteinExistence type="predicted"/>
<sequence>MESLGERLGLLAHRIYLHGWIFWYVYSILTGLLIYTYVLESFLFKEELPQSLKEFLLLRRAQISREEMSWILSHIAVQATQITIVYLMWRAFKIKESKLHVKNQTGFIELIEGLPPFGLLQSMRFLYSLFVSPTGQDIYKRKQPVIRLFTTRGLNISCAVVCFGILIYELRARSIRLLAFLLPLLYVDAYGSALSQYMAGQGLDCAPNLLAKYEQKPKLAIASAFITFGMIFGVSFLAHPFVRVVLFLTPFCSAALLFYFLLYRHIPNYVAEPLPLPQMSVPPETRFCRVCRTTILAKLRENSGSVDDIPESGHHRTKSSLRSSAVAGCRICTTIWDRLTEEISSAIRYLPSVYFTTYEYSVKSINIHVQWHNHLCAFIIERISSKVIRKVNQRFPPESIPFERYTLPESDLEHHTGSEQSLDQAKTWYSSCIRYHPDCSTNTGAKGFQPSRLLYLGGPENIRIHIRGEYPHDMTYMTLSHCWGSSHFIKLQSDNLDEFRREILWKFLPQTFKDAIRVARYLGSQYLWIDSLCIIQDSLDDWGQEAKAMGEVYRNSMCNIAASSASDSSQGCLYPRNPRILQPEPLDNYGDELKDLYLFNRSWPSKPFTLYTRAWVLQEALLAPRTLDCGQSQLYWRCDAAKASEECPGGYPITKGVYLSHPAHSSSCPNESLRAMVAQTNRRKEDQYRYPEEPRPSTLVKSLALTDEGLQAAVDHWSKIVEAYSNMSLTFEADMPIAIHGAIEAFRPFLGQYYAGMWEYTLPAHLVWMPTWPAIVTTVLHCKRPLVKRAPSWSWMSLIGKIEYKQTCWLHPDYSLIAHVTKVNVVSSAEIQLHLQAPIFKATYVGDAKNSIKRALQTCSILPSTRSKITVINKHFDVKWEISGIYAEKDGTEKSTLRACFDVQEEEDAARDIYLVAITEKSGTEGLVLTKHDNGMYSRLGAFDAAGPVRRIFQDREKTEVVLI</sequence>
<dbReference type="Proteomes" id="UP000245910">
    <property type="component" value="Chromosome III"/>
</dbReference>
<dbReference type="EMBL" id="LN649231">
    <property type="protein sequence ID" value="CEI70682.1"/>
    <property type="molecule type" value="Genomic_DNA"/>
</dbReference>